<evidence type="ECO:0000313" key="3">
    <source>
        <dbReference type="EMBL" id="RPM21773.1"/>
    </source>
</evidence>
<dbReference type="EMBL" id="NFFZ01000016">
    <property type="protein sequence ID" value="OTI57621.1"/>
    <property type="molecule type" value="Genomic_DNA"/>
</dbReference>
<evidence type="ECO:0000256" key="1">
    <source>
        <dbReference type="SAM" id="MobiDB-lite"/>
    </source>
</evidence>
<evidence type="ECO:0000313" key="4">
    <source>
        <dbReference type="Proteomes" id="UP000194857"/>
    </source>
</evidence>
<reference evidence="2 4" key="1">
    <citation type="submission" date="2017-05" db="EMBL/GenBank/DDBJ databases">
        <authorList>
            <person name="Song R."/>
            <person name="Chenine A.L."/>
            <person name="Ruprecht R.M."/>
        </authorList>
    </citation>
    <scope>NUCLEOTIDE SEQUENCE [LARGE SCALE GENOMIC DNA]</scope>
    <source>
        <strain evidence="2 4">S567_C10_BS</strain>
    </source>
</reference>
<feature type="compositionally biased region" description="Basic residues" evidence="1">
    <location>
        <begin position="14"/>
        <end position="27"/>
    </location>
</feature>
<dbReference type="AlphaFoldDB" id="A0A241XKB8"/>
<accession>A0A241XKB8</accession>
<organism evidence="2 4">
    <name type="scientific">Pseudomonas aeruginosa</name>
    <dbReference type="NCBI Taxonomy" id="287"/>
    <lineage>
        <taxon>Bacteria</taxon>
        <taxon>Pseudomonadati</taxon>
        <taxon>Pseudomonadota</taxon>
        <taxon>Gammaproteobacteria</taxon>
        <taxon>Pseudomonadales</taxon>
        <taxon>Pseudomonadaceae</taxon>
        <taxon>Pseudomonas</taxon>
    </lineage>
</organism>
<gene>
    <name evidence="2" type="ORF">CAZ10_25695</name>
    <name evidence="3" type="ORF">IPC1295_05800</name>
</gene>
<name>A0A241XKB8_PSEAI</name>
<dbReference type="Proteomes" id="UP000284767">
    <property type="component" value="Unassembled WGS sequence"/>
</dbReference>
<proteinExistence type="predicted"/>
<reference evidence="3 5" key="2">
    <citation type="submission" date="2017-08" db="EMBL/GenBank/DDBJ databases">
        <authorList>
            <person name="Feschi L."/>
            <person name="Jeukens J."/>
            <person name="Emond-Rheault J.-G."/>
            <person name="Kukavica-Ibrulj I."/>
            <person name="Boyle B."/>
            <person name="Levesque R.C."/>
        </authorList>
    </citation>
    <scope>NUCLEOTIDE SEQUENCE [LARGE SCALE GENOMIC DNA]</scope>
    <source>
        <strain evidence="3 5">PA-W36</strain>
    </source>
</reference>
<protein>
    <submittedName>
        <fullName evidence="2">Uncharacterized protein</fullName>
    </submittedName>
</protein>
<reference evidence="3 5" key="3">
    <citation type="submission" date="2019-01" db="EMBL/GenBank/DDBJ databases">
        <title>The Pseudomonas aeruginosa pan-genome provides new insights on its population structure, horizontal gene transfer and pathogenicity.</title>
        <authorList>
            <person name="Freschi L."/>
            <person name="Vincent A.T."/>
            <person name="Jeukens J."/>
            <person name="Emond-Rheault J.-G."/>
            <person name="Kukavica-Ibrulj I."/>
            <person name="Dupont M.-J."/>
            <person name="Charette S.J."/>
            <person name="Boyle B."/>
            <person name="Levesque R.C."/>
        </authorList>
    </citation>
    <scope>NUCLEOTIDE SEQUENCE [LARGE SCALE GENOMIC DNA]</scope>
    <source>
        <strain evidence="3 5">PA-W36</strain>
    </source>
</reference>
<dbReference type="EMBL" id="NSNE01000002">
    <property type="protein sequence ID" value="RPM21773.1"/>
    <property type="molecule type" value="Genomic_DNA"/>
</dbReference>
<dbReference type="Proteomes" id="UP000194857">
    <property type="component" value="Unassembled WGS sequence"/>
</dbReference>
<comment type="caution">
    <text evidence="2">The sequence shown here is derived from an EMBL/GenBank/DDBJ whole genome shotgun (WGS) entry which is preliminary data.</text>
</comment>
<evidence type="ECO:0000313" key="5">
    <source>
        <dbReference type="Proteomes" id="UP000284767"/>
    </source>
</evidence>
<evidence type="ECO:0000313" key="2">
    <source>
        <dbReference type="EMBL" id="OTI57621.1"/>
    </source>
</evidence>
<sequence length="70" mass="7805">MHRRKPVLPAPRIKGMHSSRGKSRSHPARVQADPRGVSGRFRRSQPDLERVAGASPEAGAYNASRFRSDR</sequence>
<feature type="region of interest" description="Disordered" evidence="1">
    <location>
        <begin position="1"/>
        <end position="70"/>
    </location>
</feature>